<gene>
    <name evidence="1" type="ORF">AYBTSS11_LOCUS24710</name>
</gene>
<accession>A0AA86TEX3</accession>
<feature type="non-terminal residue" evidence="1">
    <location>
        <position position="1"/>
    </location>
</feature>
<name>A0AA86TEX3_9FABA</name>
<evidence type="ECO:0000313" key="1">
    <source>
        <dbReference type="EMBL" id="CAJ1972659.1"/>
    </source>
</evidence>
<evidence type="ECO:0000313" key="2">
    <source>
        <dbReference type="Proteomes" id="UP001189624"/>
    </source>
</evidence>
<dbReference type="Gramene" id="rna-AYBTSS11_LOCUS24710">
    <property type="protein sequence ID" value="CAJ1972659.1"/>
    <property type="gene ID" value="gene-AYBTSS11_LOCUS24710"/>
</dbReference>
<organism evidence="1 2">
    <name type="scientific">Sphenostylis stenocarpa</name>
    <dbReference type="NCBI Taxonomy" id="92480"/>
    <lineage>
        <taxon>Eukaryota</taxon>
        <taxon>Viridiplantae</taxon>
        <taxon>Streptophyta</taxon>
        <taxon>Embryophyta</taxon>
        <taxon>Tracheophyta</taxon>
        <taxon>Spermatophyta</taxon>
        <taxon>Magnoliopsida</taxon>
        <taxon>eudicotyledons</taxon>
        <taxon>Gunneridae</taxon>
        <taxon>Pentapetalae</taxon>
        <taxon>rosids</taxon>
        <taxon>fabids</taxon>
        <taxon>Fabales</taxon>
        <taxon>Fabaceae</taxon>
        <taxon>Papilionoideae</taxon>
        <taxon>50 kb inversion clade</taxon>
        <taxon>NPAAA clade</taxon>
        <taxon>indigoferoid/millettioid clade</taxon>
        <taxon>Phaseoleae</taxon>
        <taxon>Sphenostylis</taxon>
    </lineage>
</organism>
<protein>
    <submittedName>
        <fullName evidence="1">Uncharacterized protein</fullName>
    </submittedName>
</protein>
<keyword evidence="2" id="KW-1185">Reference proteome</keyword>
<proteinExistence type="predicted"/>
<sequence>VNDKTKDNKKMNHMGAHVMRNCMREEVAGFAIRARLRLAHGGLGHNTHNSD</sequence>
<dbReference type="AlphaFoldDB" id="A0AA86TEX3"/>
<dbReference type="EMBL" id="OY731405">
    <property type="protein sequence ID" value="CAJ1972659.1"/>
    <property type="molecule type" value="Genomic_DNA"/>
</dbReference>
<reference evidence="1" key="1">
    <citation type="submission" date="2023-10" db="EMBL/GenBank/DDBJ databases">
        <authorList>
            <person name="Domelevo Entfellner J.-B."/>
        </authorList>
    </citation>
    <scope>NUCLEOTIDE SEQUENCE</scope>
</reference>
<dbReference type="Proteomes" id="UP001189624">
    <property type="component" value="Chromosome 8"/>
</dbReference>